<evidence type="ECO:0000256" key="1">
    <source>
        <dbReference type="SAM" id="MobiDB-lite"/>
    </source>
</evidence>
<organism evidence="2">
    <name type="scientific">Culex pipiens</name>
    <name type="common">House mosquito</name>
    <dbReference type="NCBI Taxonomy" id="7175"/>
    <lineage>
        <taxon>Eukaryota</taxon>
        <taxon>Metazoa</taxon>
        <taxon>Ecdysozoa</taxon>
        <taxon>Arthropoda</taxon>
        <taxon>Hexapoda</taxon>
        <taxon>Insecta</taxon>
        <taxon>Pterygota</taxon>
        <taxon>Neoptera</taxon>
        <taxon>Endopterygota</taxon>
        <taxon>Diptera</taxon>
        <taxon>Nematocera</taxon>
        <taxon>Culicoidea</taxon>
        <taxon>Culicidae</taxon>
        <taxon>Culicinae</taxon>
        <taxon>Culicini</taxon>
        <taxon>Culex</taxon>
        <taxon>Culex</taxon>
    </lineage>
</organism>
<feature type="region of interest" description="Disordered" evidence="1">
    <location>
        <begin position="1"/>
        <end position="138"/>
    </location>
</feature>
<dbReference type="InterPro" id="IPR036875">
    <property type="entry name" value="Znf_CCHC_sf"/>
</dbReference>
<accession>O17451</accession>
<evidence type="ECO:0000313" key="2">
    <source>
        <dbReference type="EMBL" id="AAB86424.1"/>
    </source>
</evidence>
<dbReference type="GO" id="GO:0008270">
    <property type="term" value="F:zinc ion binding"/>
    <property type="evidence" value="ECO:0007669"/>
    <property type="project" value="InterPro"/>
</dbReference>
<dbReference type="AlphaFoldDB" id="O17451"/>
<name>O17451_CULPI</name>
<feature type="compositionally biased region" description="Low complexity" evidence="1">
    <location>
        <begin position="9"/>
        <end position="22"/>
    </location>
</feature>
<feature type="compositionally biased region" description="Low complexity" evidence="1">
    <location>
        <begin position="65"/>
        <end position="82"/>
    </location>
</feature>
<protein>
    <submittedName>
        <fullName evidence="2">Gag-like protein</fullName>
    </submittedName>
</protein>
<feature type="compositionally biased region" description="Polar residues" evidence="1">
    <location>
        <begin position="23"/>
        <end position="44"/>
    </location>
</feature>
<proteinExistence type="predicted"/>
<dbReference type="GO" id="GO:0003676">
    <property type="term" value="F:nucleic acid binding"/>
    <property type="evidence" value="ECO:0007669"/>
    <property type="project" value="InterPro"/>
</dbReference>
<reference evidence="2" key="1">
    <citation type="journal article" date="1997" name="Genetica">
        <title>CM-gag, a transposable-like element reiterated in the genome of Culex pipiens mosquitoes, contains only a gag gene.</title>
        <authorList>
            <person name="Bensaadi-Merchermek N."/>
            <person name="Cagnon C."/>
            <person name="Desmons I."/>
            <person name="Salvado J.C."/>
            <person name="Karama S."/>
            <person name="D'Amico F."/>
            <person name="Mouches C."/>
        </authorList>
    </citation>
    <scope>NUCLEOTIDE SEQUENCE</scope>
</reference>
<gene>
    <name evidence="2" type="primary">gag</name>
</gene>
<dbReference type="EMBL" id="AF030588">
    <property type="protein sequence ID" value="AAB86424.1"/>
    <property type="molecule type" value="Genomic_DNA"/>
</dbReference>
<feature type="region of interest" description="Disordered" evidence="1">
    <location>
        <begin position="363"/>
        <end position="390"/>
    </location>
</feature>
<sequence length="466" mass="51270">MPKAGRGRGSSSAASKNPRSSSTGRVQKGKQTNAVSTAIAQGSVTREGIDKKLLHPGYVPRSPVRTRSGTSGATTSGTSTSANIPIRNEFQMLSDDEENNNNTDGSTTTDDDDDDGRARKKVPTPKKNNSPTERRPPPIFVLDTLADDVDKLLEGLGYCLKIGESAVQVITLNKKSFDLVFEELKRSNFNFYTFNPEKPPVKVVLQGYQDRPISDLKGHLSDAGIKPREIKVLSRKTTVTGTHTLYLLYFDRGTVKIQDLRRTKTLDGFWVNWRFYTKNPTDVAQCHRCQKFGHGSRNCNLRPRCVKCGESHLSEACALPRKADLGDKAEQTKPHVKCANCDGNHTGNYRGCVARKAYLEEQEKRKKKASHPPQRSTSAAVPAAGQRTVPAENSAFPPGWGRSFASVVAAGSGSTAQQEVTGEDLFTLPEFFALAGEMMTRFRSCRNKAEQFLALGELMIKHIYKG</sequence>
<dbReference type="SUPFAM" id="SSF57756">
    <property type="entry name" value="Retrovirus zinc finger-like domains"/>
    <property type="match status" value="1"/>
</dbReference>